<proteinExistence type="predicted"/>
<sequence>MSAAKPHHWRLVAPWYRWELRDGGDPDRKAGAGRPALHKYTSTSYVTDFLADPQRSVVFGDVDEFQRVEAIPHVPLPGDTRKRRRFLATTRLVPTGVRKLFPVAHQRHYVVAAGLHCDEPGFPRVDPACVAEAGFVVRRQRAAIPAGQEGKAAGLLAAVAAAKADQTRSAAAAARDRARRLHPFGGARDAVRDPVAAAAAARRTLESARRELRVWASSVGVDRRTEAWVPSGDGNFGQWVPIADEPDELVERRYPLRLLTPPADDPDHAARQGTIFWGTVPAASAEVARDGSARFGELATYEIRVFARMRCDCGCPGPLVWSAPSEPYRLASFHDPDGCAQRPVELRMPDFAHLEASNARPSVKVSTPAGSSFDFAEDGTVPTSGGQRTGPEEICFFGIPLITIVAMFVLKIFLPILTLIFGLFWMLKLKFCIPPSADLEADLNAELDVVPGGIQASLKVDVDIDLTPGVDQAALEGALRGGLNIRQPGLGTKLTDRYTNDPMCELLAGEGFGVEAGEPFPVFGTDPVFTTPVRRDEVVHP</sequence>
<keyword evidence="3" id="KW-1185">Reference proteome</keyword>
<dbReference type="Proteomes" id="UP001595867">
    <property type="component" value="Unassembled WGS sequence"/>
</dbReference>
<dbReference type="RefSeq" id="WP_378066949.1">
    <property type="nucleotide sequence ID" value="NZ_JBHSBL010000013.1"/>
</dbReference>
<evidence type="ECO:0000313" key="2">
    <source>
        <dbReference type="EMBL" id="MFC4065966.1"/>
    </source>
</evidence>
<evidence type="ECO:0000256" key="1">
    <source>
        <dbReference type="SAM" id="Phobius"/>
    </source>
</evidence>
<reference evidence="3" key="1">
    <citation type="journal article" date="2019" name="Int. J. Syst. Evol. Microbiol.">
        <title>The Global Catalogue of Microorganisms (GCM) 10K type strain sequencing project: providing services to taxonomists for standard genome sequencing and annotation.</title>
        <authorList>
            <consortium name="The Broad Institute Genomics Platform"/>
            <consortium name="The Broad Institute Genome Sequencing Center for Infectious Disease"/>
            <person name="Wu L."/>
            <person name="Ma J."/>
        </authorList>
    </citation>
    <scope>NUCLEOTIDE SEQUENCE [LARGE SCALE GENOMIC DNA]</scope>
    <source>
        <strain evidence="3">TBRC 5832</strain>
    </source>
</reference>
<protein>
    <submittedName>
        <fullName evidence="2">Uncharacterized protein</fullName>
    </submittedName>
</protein>
<evidence type="ECO:0000313" key="3">
    <source>
        <dbReference type="Proteomes" id="UP001595867"/>
    </source>
</evidence>
<keyword evidence="1" id="KW-1133">Transmembrane helix</keyword>
<comment type="caution">
    <text evidence="2">The sequence shown here is derived from an EMBL/GenBank/DDBJ whole genome shotgun (WGS) entry which is preliminary data.</text>
</comment>
<feature type="transmembrane region" description="Helical" evidence="1">
    <location>
        <begin position="397"/>
        <end position="427"/>
    </location>
</feature>
<keyword evidence="1" id="KW-0472">Membrane</keyword>
<accession>A0ABV8IRT4</accession>
<gene>
    <name evidence="2" type="ORF">ACFO0C_13575</name>
</gene>
<organism evidence="2 3">
    <name type="scientific">Actinoplanes subglobosus</name>
    <dbReference type="NCBI Taxonomy" id="1547892"/>
    <lineage>
        <taxon>Bacteria</taxon>
        <taxon>Bacillati</taxon>
        <taxon>Actinomycetota</taxon>
        <taxon>Actinomycetes</taxon>
        <taxon>Micromonosporales</taxon>
        <taxon>Micromonosporaceae</taxon>
        <taxon>Actinoplanes</taxon>
    </lineage>
</organism>
<keyword evidence="1" id="KW-0812">Transmembrane</keyword>
<dbReference type="EMBL" id="JBHSBL010000013">
    <property type="protein sequence ID" value="MFC4065966.1"/>
    <property type="molecule type" value="Genomic_DNA"/>
</dbReference>
<name>A0ABV8IRT4_9ACTN</name>